<keyword evidence="8" id="KW-1185">Reference proteome</keyword>
<feature type="domain" description="Protein kinase" evidence="5">
    <location>
        <begin position="13"/>
        <end position="274"/>
    </location>
</feature>
<dbReference type="SUPFAM" id="SSF109604">
    <property type="entry name" value="HD-domain/PDEase-like"/>
    <property type="match status" value="1"/>
</dbReference>
<dbReference type="Gene3D" id="1.10.510.10">
    <property type="entry name" value="Transferase(Phosphotransferase) domain 1"/>
    <property type="match status" value="1"/>
</dbReference>
<dbReference type="PROSITE" id="PS50011">
    <property type="entry name" value="PROTEIN_KINASE_DOM"/>
    <property type="match status" value="1"/>
</dbReference>
<evidence type="ECO:0000256" key="1">
    <source>
        <dbReference type="ARBA" id="ARBA00022679"/>
    </source>
</evidence>
<dbReference type="PANTHER" id="PTHR43289:SF6">
    <property type="entry name" value="SERINE_THREONINE-PROTEIN KINASE NEKL-3"/>
    <property type="match status" value="1"/>
</dbReference>
<keyword evidence="4" id="KW-0067">ATP-binding</keyword>
<evidence type="ECO:0000256" key="3">
    <source>
        <dbReference type="ARBA" id="ARBA00022777"/>
    </source>
</evidence>
<dbReference type="SUPFAM" id="SSF56112">
    <property type="entry name" value="Protein kinase-like (PK-like)"/>
    <property type="match status" value="1"/>
</dbReference>
<accession>A0ABY6MMS9</accession>
<sequence>MSSIASSRQVGRFQLQDLVGQGAQSVVWRAWDPRLDRAVALKLHRALASGGEAVEEWLREARAVSRLSHPGIVPLFEADVHEQHPYLVFEFVEGRTLWHALREQGAWVPGEAVDLIICVLDALAHAHQAGVVHRDLKPSNVLLDREGRARVMDFGIAISQRHGFADKALVGTPAYLAPEVTQGRPPTPQVDVYAAGLVLYEMLCGRPAVADPDPYRAIYRHVHEDVRLPAELPYPVDDGLRAIVHRATARDPAVRYASARELGEALRAWRRPAVAAEAQGGHATLEFLLRRMRHKGDFPALSDAVARIQRIASSEHESLQRLAEEILKDVALTNKLLRLVNSASFRGHGAGAISTVSRAVALIGFAGIRNLALSLVLLEHMQDRAQAGVLKEEFLRALMAGTVAAQLSRAARDAEESFIAAVFQNLGRLLAEFYFPEEARQIRQRVQAASAPGALEREAAAVLGLSYEELGVGVARAWGLPEALQRAMRKLADEPPSRSTHDPGHAIRCVASLANEATDLLLHTPPKEAPERLQALAHRYAPALGIDARALSHAVQAAREEMALLAPALKLQPQAGTPAARLLPSGPATVQEDADSLSPLQLEALVRSQPTPAEDPAQVLAAGIQDITNTMVENFRLDQVLRMILETMYRALGFRRVVFCLRDVRSGVLTGRFGLGEGAAELAPRFRIEVAAPDDLFAAVAIKGVDTLISDVSQGQLRQRLPAWYCTHVDAPTFLLLPLQLKQAPLGLIYADKSQAGEIRLGEGELALLRTLRNQAVMAFKQAA</sequence>
<dbReference type="Gene3D" id="3.30.450.40">
    <property type="match status" value="1"/>
</dbReference>
<reference evidence="7" key="1">
    <citation type="submission" date="2022-10" db="EMBL/GenBank/DDBJ databases">
        <title>Complete genome sequence of Schlegelella aquatica LMG 23380.</title>
        <authorList>
            <person name="Musilova J."/>
            <person name="Kourilova X."/>
            <person name="Bezdicek M."/>
            <person name="Hermankova K."/>
            <person name="Obruca S."/>
            <person name="Sedlar K."/>
        </authorList>
    </citation>
    <scope>NUCLEOTIDE SEQUENCE</scope>
    <source>
        <strain evidence="7">LMG 23380</strain>
    </source>
</reference>
<dbReference type="Pfam" id="PF08668">
    <property type="entry name" value="HDOD"/>
    <property type="match status" value="1"/>
</dbReference>
<dbReference type="PROSITE" id="PS51833">
    <property type="entry name" value="HDOD"/>
    <property type="match status" value="1"/>
</dbReference>
<dbReference type="Gene3D" id="3.30.200.20">
    <property type="entry name" value="Phosphorylase Kinase, domain 1"/>
    <property type="match status" value="1"/>
</dbReference>
<dbReference type="Gene3D" id="1.10.3210.10">
    <property type="entry name" value="Hypothetical protein af1432"/>
    <property type="match status" value="1"/>
</dbReference>
<evidence type="ECO:0000259" key="5">
    <source>
        <dbReference type="PROSITE" id="PS50011"/>
    </source>
</evidence>
<evidence type="ECO:0000259" key="6">
    <source>
        <dbReference type="PROSITE" id="PS51833"/>
    </source>
</evidence>
<gene>
    <name evidence="7" type="ORF">OMP39_08885</name>
</gene>
<dbReference type="PANTHER" id="PTHR43289">
    <property type="entry name" value="MITOGEN-ACTIVATED PROTEIN KINASE KINASE KINASE 20-RELATED"/>
    <property type="match status" value="1"/>
</dbReference>
<evidence type="ECO:0000256" key="4">
    <source>
        <dbReference type="ARBA" id="ARBA00022840"/>
    </source>
</evidence>
<organism evidence="7 8">
    <name type="scientific">Caldimonas aquatica</name>
    <dbReference type="NCBI Taxonomy" id="376175"/>
    <lineage>
        <taxon>Bacteria</taxon>
        <taxon>Pseudomonadati</taxon>
        <taxon>Pseudomonadota</taxon>
        <taxon>Betaproteobacteria</taxon>
        <taxon>Burkholderiales</taxon>
        <taxon>Sphaerotilaceae</taxon>
        <taxon>Caldimonas</taxon>
    </lineage>
</organism>
<keyword evidence="3" id="KW-0418">Kinase</keyword>
<dbReference type="Proteomes" id="UP001163266">
    <property type="component" value="Chromosome"/>
</dbReference>
<dbReference type="CDD" id="cd14014">
    <property type="entry name" value="STKc_PknB_like"/>
    <property type="match status" value="1"/>
</dbReference>
<dbReference type="InterPro" id="IPR008271">
    <property type="entry name" value="Ser/Thr_kinase_AS"/>
</dbReference>
<evidence type="ECO:0000313" key="7">
    <source>
        <dbReference type="EMBL" id="UZD53809.1"/>
    </source>
</evidence>
<dbReference type="InterPro" id="IPR029016">
    <property type="entry name" value="GAF-like_dom_sf"/>
</dbReference>
<dbReference type="InterPro" id="IPR011009">
    <property type="entry name" value="Kinase-like_dom_sf"/>
</dbReference>
<dbReference type="InterPro" id="IPR013976">
    <property type="entry name" value="HDOD"/>
</dbReference>
<dbReference type="SMART" id="SM00220">
    <property type="entry name" value="S_TKc"/>
    <property type="match status" value="1"/>
</dbReference>
<dbReference type="InterPro" id="IPR000719">
    <property type="entry name" value="Prot_kinase_dom"/>
</dbReference>
<keyword evidence="2" id="KW-0547">Nucleotide-binding</keyword>
<evidence type="ECO:0000313" key="8">
    <source>
        <dbReference type="Proteomes" id="UP001163266"/>
    </source>
</evidence>
<name>A0ABY6MMS9_9BURK</name>
<keyword evidence="1" id="KW-0808">Transferase</keyword>
<dbReference type="PROSITE" id="PS00108">
    <property type="entry name" value="PROTEIN_KINASE_ST"/>
    <property type="match status" value="1"/>
</dbReference>
<dbReference type="SUPFAM" id="SSF55781">
    <property type="entry name" value="GAF domain-like"/>
    <property type="match status" value="1"/>
</dbReference>
<dbReference type="EMBL" id="CP110257">
    <property type="protein sequence ID" value="UZD53809.1"/>
    <property type="molecule type" value="Genomic_DNA"/>
</dbReference>
<dbReference type="RefSeq" id="WP_264891392.1">
    <property type="nucleotide sequence ID" value="NZ_CP110257.1"/>
</dbReference>
<dbReference type="Pfam" id="PF00069">
    <property type="entry name" value="Pkinase"/>
    <property type="match status" value="1"/>
</dbReference>
<proteinExistence type="predicted"/>
<evidence type="ECO:0000256" key="2">
    <source>
        <dbReference type="ARBA" id="ARBA00022741"/>
    </source>
</evidence>
<feature type="domain" description="HDOD" evidence="6">
    <location>
        <begin position="298"/>
        <end position="494"/>
    </location>
</feature>
<protein>
    <submittedName>
        <fullName evidence="7">HDOD domain-containing protein</fullName>
    </submittedName>
</protein>